<reference evidence="5 6" key="1">
    <citation type="submission" date="2022-06" db="EMBL/GenBank/DDBJ databases">
        <title>New Species of the Genus Actinoplanes, ActinopZanes ferrugineus.</title>
        <authorList>
            <person name="Ding P."/>
        </authorList>
    </citation>
    <scope>NUCLEOTIDE SEQUENCE [LARGE SCALE GENOMIC DNA]</scope>
    <source>
        <strain evidence="5 6">TRM88003</strain>
    </source>
</reference>
<evidence type="ECO:0000313" key="5">
    <source>
        <dbReference type="EMBL" id="MCO8277488.1"/>
    </source>
</evidence>
<dbReference type="InterPro" id="IPR013320">
    <property type="entry name" value="ConA-like_dom_sf"/>
</dbReference>
<dbReference type="InterPro" id="IPR006558">
    <property type="entry name" value="LamG-like"/>
</dbReference>
<organism evidence="5 6">
    <name type="scientific">Paractinoplanes aksuensis</name>
    <dbReference type="NCBI Taxonomy" id="2939490"/>
    <lineage>
        <taxon>Bacteria</taxon>
        <taxon>Bacillati</taxon>
        <taxon>Actinomycetota</taxon>
        <taxon>Actinomycetes</taxon>
        <taxon>Micromonosporales</taxon>
        <taxon>Micromonosporaceae</taxon>
        <taxon>Paractinoplanes</taxon>
    </lineage>
</organism>
<gene>
    <name evidence="5" type="ORF">M1L60_43605</name>
</gene>
<keyword evidence="6" id="KW-1185">Reference proteome</keyword>
<dbReference type="Proteomes" id="UP001523369">
    <property type="component" value="Unassembled WGS sequence"/>
</dbReference>
<dbReference type="PANTHER" id="PTHR46943:SF1">
    <property type="entry name" value="PENTRAXIN-RELATED PROTEIN PTX3"/>
    <property type="match status" value="1"/>
</dbReference>
<proteinExistence type="predicted"/>
<feature type="domain" description="LamG-like jellyroll fold" evidence="4">
    <location>
        <begin position="774"/>
        <end position="923"/>
    </location>
</feature>
<dbReference type="SUPFAM" id="SSF49899">
    <property type="entry name" value="Concanavalin A-like lectins/glucanases"/>
    <property type="match status" value="2"/>
</dbReference>
<dbReference type="Pfam" id="PF13385">
    <property type="entry name" value="Laminin_G_3"/>
    <property type="match status" value="2"/>
</dbReference>
<feature type="signal peptide" evidence="3">
    <location>
        <begin position="1"/>
        <end position="26"/>
    </location>
</feature>
<evidence type="ECO:0000313" key="6">
    <source>
        <dbReference type="Proteomes" id="UP001523369"/>
    </source>
</evidence>
<evidence type="ECO:0000256" key="3">
    <source>
        <dbReference type="SAM" id="SignalP"/>
    </source>
</evidence>
<name>A0ABT1E2X6_9ACTN</name>
<evidence type="ECO:0000256" key="2">
    <source>
        <dbReference type="ARBA" id="ARBA00023157"/>
    </source>
</evidence>
<dbReference type="SMART" id="SM00560">
    <property type="entry name" value="LamGL"/>
    <property type="match status" value="2"/>
</dbReference>
<evidence type="ECO:0000256" key="1">
    <source>
        <dbReference type="ARBA" id="ARBA00022729"/>
    </source>
</evidence>
<dbReference type="PANTHER" id="PTHR46943">
    <property type="entry name" value="PENTRAXIN-RELATED PROTEIN PTX3"/>
    <property type="match status" value="1"/>
</dbReference>
<protein>
    <submittedName>
        <fullName evidence="5">LamG domain-containing protein</fullName>
    </submittedName>
</protein>
<dbReference type="RefSeq" id="WP_253243501.1">
    <property type="nucleotide sequence ID" value="NZ_JAMYJR010000059.1"/>
</dbReference>
<dbReference type="EMBL" id="JAMYJR010000059">
    <property type="protein sequence ID" value="MCO8277488.1"/>
    <property type="molecule type" value="Genomic_DNA"/>
</dbReference>
<dbReference type="Gene3D" id="2.60.120.200">
    <property type="match status" value="2"/>
</dbReference>
<feature type="domain" description="LamG-like jellyroll fold" evidence="4">
    <location>
        <begin position="1050"/>
        <end position="1190"/>
    </location>
</feature>
<comment type="caution">
    <text evidence="5">The sequence shown here is derived from an EMBL/GenBank/DDBJ whole genome shotgun (WGS) entry which is preliminary data.</text>
</comment>
<accession>A0ABT1E2X6</accession>
<feature type="chain" id="PRO_5045248468" evidence="3">
    <location>
        <begin position="27"/>
        <end position="1206"/>
    </location>
</feature>
<keyword evidence="2" id="KW-1015">Disulfide bond</keyword>
<dbReference type="InterPro" id="IPR042837">
    <property type="entry name" value="PTX3"/>
</dbReference>
<evidence type="ECO:0000259" key="4">
    <source>
        <dbReference type="SMART" id="SM00560"/>
    </source>
</evidence>
<keyword evidence="1 3" id="KW-0732">Signal</keyword>
<dbReference type="InterPro" id="IPR006311">
    <property type="entry name" value="TAT_signal"/>
</dbReference>
<dbReference type="PROSITE" id="PS51318">
    <property type="entry name" value="TAT"/>
    <property type="match status" value="1"/>
</dbReference>
<sequence>MPSSKRSWIRGASAALALALVPAGSAVVVSPVEAQAAAAAPVCGRAAVNEESARRAASACGHPVPVAGSQSAYSQVLAQPDGRLTFESAVVPQRAPQADGSWADVDLTLRPDGGALRPAVSVADVAFSAGGSGPLVTLVSEGKRIEMSWPTPLPAPETTADTATYREVRPDVDLVLRATRTGFTHVLVVKSAVAATDPAVRRFTLGVSGDAALSRNPDGSLVALAGGATVATAGRAVMWDSAAPAPATRSATARSTAAVAGDTARRAAVATTVTPDGDLTLTPDARLLDAPGATFPIFIDPAWSVKKSKWAYATSNGCTNTDYTVARVGLSPEGPCTGVRFRSYFEFPTTAGKISLRAKHIESAYVHMKLDHSWSCDSTWAHMFHTATINATMRASFGIRMIKRVAAASGHANEGSGCSDSPQRDMDMNFIGGDVTSLVQSAATSGWTSLTMGFCACNENLDYESERDRWKKFFPNEAKLVVDYDSPPGKPTNLQVAGIACPASTAVTIGTLSPTFSAVYPDADTGQTLAGTYEWIEVPAAGMGAVTDTVPARKPRPAVASATANGRGTTAAVSVAKDKKYAFRVTARDPDPYARWSGWGAWCQFSVDTSVPPVSVVMTSPPTGPGRAATFRIESTAGDVATFKYGWTAPTTPVAATGTSPRSATITATVPRYGTNILYVSAVDKTLNEGYGTTEVQVTRPSPAVAQWGLESYPGRTEAEAMTDAQPLPGGSTPLTATNVTWTDSNRFRGGRTATFNGTSSSATTAGPIADTTQSFSVATWVRLGAMPSATDMKAVTQDHTDASGFELGVRRSGSPLVPYWSFVIKDTSAQTSTTRAALGTRAITAADVGRWVHLAGVYDKPSGTVRLFVDGKLAAETARTATPWSATGRLVVGRSMNAGSPGNWWNGSLADVQVFDRALVADDFTGRVADEFTGGEDEPGVMNPIEVGRWEFELARSCYLADRADTCDAADGTPFGRWLALSRGSEIGHGQRGSALRLDSQFFPDEIATAGEPTTEWARSAYKTGLTPPDDDGNQTTVWSDAPVLLTGQSYTLAAWAFTEDLARSQSVVAQVGSAESGLRIGYDAGTRRWEFALTERDAAGSARVTARSTTEADADVWTHLVAVYDTADRTATLYVDGEPEATVAVPWTPQSFNGPVTVGRSVTAGAPGGYLQGGVDDLSAFAGVLTDAQVHALYASQAVVSDEL</sequence>